<dbReference type="Pfam" id="PF13416">
    <property type="entry name" value="SBP_bac_8"/>
    <property type="match status" value="1"/>
</dbReference>
<evidence type="ECO:0000313" key="1">
    <source>
        <dbReference type="EMBL" id="MCH6161206.1"/>
    </source>
</evidence>
<organism evidence="1 2">
    <name type="scientific">Streptomyces marispadix</name>
    <dbReference type="NCBI Taxonomy" id="2922868"/>
    <lineage>
        <taxon>Bacteria</taxon>
        <taxon>Bacillati</taxon>
        <taxon>Actinomycetota</taxon>
        <taxon>Actinomycetes</taxon>
        <taxon>Kitasatosporales</taxon>
        <taxon>Streptomycetaceae</taxon>
        <taxon>Streptomyces</taxon>
    </lineage>
</organism>
<protein>
    <submittedName>
        <fullName evidence="1">Extracellular solute-binding protein</fullName>
    </submittedName>
</protein>
<dbReference type="SUPFAM" id="SSF53850">
    <property type="entry name" value="Periplasmic binding protein-like II"/>
    <property type="match status" value="1"/>
</dbReference>
<dbReference type="PROSITE" id="PS51318">
    <property type="entry name" value="TAT"/>
    <property type="match status" value="1"/>
</dbReference>
<keyword evidence="2" id="KW-1185">Reference proteome</keyword>
<dbReference type="InterPro" id="IPR006311">
    <property type="entry name" value="TAT_signal"/>
</dbReference>
<comment type="caution">
    <text evidence="1">The sequence shown here is derived from an EMBL/GenBank/DDBJ whole genome shotgun (WGS) entry which is preliminary data.</text>
</comment>
<dbReference type="InterPro" id="IPR050490">
    <property type="entry name" value="Bact_solute-bd_prot1"/>
</dbReference>
<dbReference type="EMBL" id="JAKWJU010000002">
    <property type="protein sequence ID" value="MCH6161206.1"/>
    <property type="molecule type" value="Genomic_DNA"/>
</dbReference>
<evidence type="ECO:0000313" key="2">
    <source>
        <dbReference type="Proteomes" id="UP001166784"/>
    </source>
</evidence>
<dbReference type="InterPro" id="IPR006059">
    <property type="entry name" value="SBP"/>
</dbReference>
<dbReference type="PANTHER" id="PTHR43649">
    <property type="entry name" value="ARABINOSE-BINDING PROTEIN-RELATED"/>
    <property type="match status" value="1"/>
</dbReference>
<reference evidence="1" key="2">
    <citation type="journal article" date="2023" name="Int. J. Syst. Evol. Microbiol.">
        <title>Streptomyces marispadix sp. nov., isolated from marine beach sediment of the Northern Coast of Portugal.</title>
        <authorList>
            <person name="dos Santos J.D.N."/>
            <person name="Vitorino I.R."/>
            <person name="Kallscheuer N."/>
            <person name="Srivastava A."/>
            <person name="Krautwurst S."/>
            <person name="Marz M."/>
            <person name="Jogler C."/>
            <person name="Lobo Da Cunha A."/>
            <person name="Catita J."/>
            <person name="Goncalves H."/>
            <person name="Gonzalez I."/>
            <person name="Reyes F."/>
            <person name="Lage O.M."/>
        </authorList>
    </citation>
    <scope>NUCLEOTIDE SEQUENCE</scope>
    <source>
        <strain evidence="1">M600PL45_2</strain>
    </source>
</reference>
<accession>A0ABS9SY53</accession>
<name>A0ABS9SY53_9ACTN</name>
<dbReference type="Proteomes" id="UP001166784">
    <property type="component" value="Unassembled WGS sequence"/>
</dbReference>
<gene>
    <name evidence="1" type="ORF">MMA15_12605</name>
</gene>
<proteinExistence type="predicted"/>
<dbReference type="RefSeq" id="WP_241059456.1">
    <property type="nucleotide sequence ID" value="NZ_JAKWJU010000002.1"/>
</dbReference>
<sequence>MDRGQAYGRGVVRVQNRRRFLGAVGSIAAAGGLSGCGNTVGQAFTGAAGPSSLLNFWHPFTGGDGAQLVKMQSAYRKRHRATDLKSTTMVWGAPYYTKLTLATLGHRPPQVAITHMSRLPTLAASGLLHAVSDSEADAHGLTEDRFQKAALDRARHDGRLYALPLDTHPFVLYYHKDVAKKAGLLEDGKLTDLDGPDKFLDAMRAAKEATGVWGGSIATVKDPAMCWRLWWSLYRQLGADLVTDGGRRVIMDMGAAEEALAYIRRMTAEKLIPANANPNGGAITLLTTGKAGFLMDGEWQLLAVQGALKDKFDIRTFPRIFDDGPYACAADSHAFVLPTAPSPEAQRTDRALDFVRSMLDASYDWTKGGHIPAWQPTADSGEYKRLEPQAHYADAADGAAYDPAAWYSGADSNLHRRFGEVVATVFRGEISPGRAASRMHSAVTDLAKTEAPV</sequence>
<dbReference type="PANTHER" id="PTHR43649:SF14">
    <property type="entry name" value="BLR3389 PROTEIN"/>
    <property type="match status" value="1"/>
</dbReference>
<reference evidence="1" key="1">
    <citation type="submission" date="2022-03" db="EMBL/GenBank/DDBJ databases">
        <authorList>
            <person name="Santos J.D.N."/>
            <person name="Kallscheuer N."/>
            <person name="Jogler C."/>
            <person name="Lage O.M."/>
        </authorList>
    </citation>
    <scope>NUCLEOTIDE SEQUENCE</scope>
    <source>
        <strain evidence="1">M600PL45_2</strain>
    </source>
</reference>
<dbReference type="Gene3D" id="3.40.190.10">
    <property type="entry name" value="Periplasmic binding protein-like II"/>
    <property type="match status" value="1"/>
</dbReference>